<dbReference type="AlphaFoldDB" id="A0A142NNV3"/>
<proteinExistence type="predicted"/>
<name>A0A142NNV3_BRELN</name>
<evidence type="ECO:0000313" key="2">
    <source>
        <dbReference type="EMBL" id="AMT94272.1"/>
    </source>
</evidence>
<gene>
    <name evidence="2" type="ORF">A2T55_11195</name>
</gene>
<dbReference type="Pfam" id="PF22553">
    <property type="entry name" value="TY-Chap2"/>
    <property type="match status" value="1"/>
</dbReference>
<organism evidence="2 3">
    <name type="scientific">Brevibacterium linens</name>
    <dbReference type="NCBI Taxonomy" id="1703"/>
    <lineage>
        <taxon>Bacteria</taxon>
        <taxon>Bacillati</taxon>
        <taxon>Actinomycetota</taxon>
        <taxon>Actinomycetes</taxon>
        <taxon>Micrococcales</taxon>
        <taxon>Brevibacteriaceae</taxon>
        <taxon>Brevibacterium</taxon>
    </lineage>
</organism>
<sequence length="73" mass="8643">MNLQQRMINLQSWWVASEFMRRHPELELIETHPGGDQYDCLTILVTERPEELHISLNRLGRIHAYAKEAPPFD</sequence>
<protein>
    <recommendedName>
        <fullName evidence="1">T3SS peptide-binding chaperone domain-containing protein</fullName>
    </recommendedName>
</protein>
<reference evidence="3" key="1">
    <citation type="submission" date="2016-03" db="EMBL/GenBank/DDBJ databases">
        <authorList>
            <person name="Ploux O."/>
        </authorList>
    </citation>
    <scope>NUCLEOTIDE SEQUENCE [LARGE SCALE GENOMIC DNA]</scope>
    <source>
        <strain evidence="3">BS258</strain>
    </source>
</reference>
<accession>A0A142NNV3</accession>
<evidence type="ECO:0000313" key="3">
    <source>
        <dbReference type="Proteomes" id="UP000075950"/>
    </source>
</evidence>
<evidence type="ECO:0000259" key="1">
    <source>
        <dbReference type="Pfam" id="PF22553"/>
    </source>
</evidence>
<dbReference type="KEGG" id="bly:A2T55_11195"/>
<dbReference type="Proteomes" id="UP000075950">
    <property type="component" value="Chromosome"/>
</dbReference>
<dbReference type="InterPro" id="IPR054445">
    <property type="entry name" value="T3SS_chaperone_dom"/>
</dbReference>
<feature type="domain" description="T3SS peptide-binding chaperone" evidence="1">
    <location>
        <begin position="11"/>
        <end position="68"/>
    </location>
</feature>
<dbReference type="EMBL" id="CP014869">
    <property type="protein sequence ID" value="AMT94272.1"/>
    <property type="molecule type" value="Genomic_DNA"/>
</dbReference>